<name>A0A4R7S2C7_9BACT</name>
<reference evidence="2 3" key="1">
    <citation type="submission" date="2019-03" db="EMBL/GenBank/DDBJ databases">
        <title>Genomic Encyclopedia of Archaeal and Bacterial Type Strains, Phase II (KMG-II): from individual species to whole genera.</title>
        <authorList>
            <person name="Goeker M."/>
        </authorList>
    </citation>
    <scope>NUCLEOTIDE SEQUENCE [LARGE SCALE GENOMIC DNA]</scope>
    <source>
        <strain evidence="2 3">ATCC 25309</strain>
    </source>
</reference>
<gene>
    <name evidence="2" type="ORF">EI77_02276</name>
</gene>
<evidence type="ECO:0000313" key="3">
    <source>
        <dbReference type="Proteomes" id="UP000295662"/>
    </source>
</evidence>
<feature type="transmembrane region" description="Helical" evidence="1">
    <location>
        <begin position="104"/>
        <end position="123"/>
    </location>
</feature>
<feature type="transmembrane region" description="Helical" evidence="1">
    <location>
        <begin position="37"/>
        <end position="56"/>
    </location>
</feature>
<dbReference type="EMBL" id="SOCA01000003">
    <property type="protein sequence ID" value="TDU71157.1"/>
    <property type="molecule type" value="Genomic_DNA"/>
</dbReference>
<dbReference type="AlphaFoldDB" id="A0A4R7S2C7"/>
<evidence type="ECO:0000256" key="1">
    <source>
        <dbReference type="SAM" id="Phobius"/>
    </source>
</evidence>
<comment type="caution">
    <text evidence="2">The sequence shown here is derived from an EMBL/GenBank/DDBJ whole genome shotgun (WGS) entry which is preliminary data.</text>
</comment>
<protein>
    <submittedName>
        <fullName evidence="2">Uncharacterized protein</fullName>
    </submittedName>
</protein>
<proteinExistence type="predicted"/>
<evidence type="ECO:0000313" key="2">
    <source>
        <dbReference type="EMBL" id="TDU71157.1"/>
    </source>
</evidence>
<accession>A0A4R7S2C7</accession>
<feature type="transmembrane region" description="Helical" evidence="1">
    <location>
        <begin position="76"/>
        <end position="97"/>
    </location>
</feature>
<keyword evidence="1" id="KW-1133">Transmembrane helix</keyword>
<organism evidence="2 3">
    <name type="scientific">Prosthecobacter fusiformis</name>
    <dbReference type="NCBI Taxonomy" id="48464"/>
    <lineage>
        <taxon>Bacteria</taxon>
        <taxon>Pseudomonadati</taxon>
        <taxon>Verrucomicrobiota</taxon>
        <taxon>Verrucomicrobiia</taxon>
        <taxon>Verrucomicrobiales</taxon>
        <taxon>Verrucomicrobiaceae</taxon>
        <taxon>Prosthecobacter</taxon>
    </lineage>
</organism>
<keyword evidence="1" id="KW-0812">Transmembrane</keyword>
<keyword evidence="3" id="KW-1185">Reference proteome</keyword>
<sequence length="396" mass="43538">MSAPDQSAGRAVSCPGCARSTLVPGIPVAPKSGGRTWPWVFLVTLLALAVAAAAHMMRPPAEAAGGDIVAGTLSPFIIAAVPALLLALLVGSGALLIRRSFGRSAGLTYSVLLLPLTLLVLLIPGQSRVKMLQMTQVLQDKTQGIQQRVNGYFNKTIRPLLPKPEPTRAEVEAATAGMKEDARKLLSSMVDENGLPQHVDVQFPVGPPPTNEAEKLRVFMQSFFADMVTLQNSYLKELEEAGISTLLAPDRVVSDADFKQTPTMLVQIRAIVQDYKAKADALMVNFPQKIESSDFDQKTKAGMVRGYQQGLAKSMPLFRETWDIEVSSVELMSDILDHLHAKRKSWTLQNGQYMFQEQADVDRFNQLMDELDRGIQRQSEIRQKSMEGVEANMKKF</sequence>
<keyword evidence="1" id="KW-0472">Membrane</keyword>
<dbReference type="Proteomes" id="UP000295662">
    <property type="component" value="Unassembled WGS sequence"/>
</dbReference>